<dbReference type="OrthoDB" id="258935at2"/>
<dbReference type="Proteomes" id="UP000187266">
    <property type="component" value="Chromosome"/>
</dbReference>
<proteinExistence type="predicted"/>
<organism evidence="2 3">
    <name type="scientific">Brevirhabdus pacifica</name>
    <dbReference type="NCBI Taxonomy" id="1267768"/>
    <lineage>
        <taxon>Bacteria</taxon>
        <taxon>Pseudomonadati</taxon>
        <taxon>Pseudomonadota</taxon>
        <taxon>Alphaproteobacteria</taxon>
        <taxon>Rhodobacterales</taxon>
        <taxon>Paracoccaceae</taxon>
        <taxon>Brevirhabdus</taxon>
    </lineage>
</organism>
<evidence type="ECO:0000313" key="2">
    <source>
        <dbReference type="EMBL" id="APX88996.1"/>
    </source>
</evidence>
<sequence length="409" mass="44934">MTSKAEDARPFIQLGAYDRPALPAEESARRWLERLRNRLRPADEAPLMPGENLERAGADRLDRIAPHPPTGPLREDLELTLADWARGPGPSACVVVLPPGDPDDTLAAWAGRNGAVVPEPPERARLLDSRRLELPDLSAPLIVIPRLEEWFLRHSDGMDLLERLLAAIDEAPGLVLVGCNSWAWRFLASVFGADALLPPALTFQPFDAPRLAAWFMHLARDEGEADDQIVFRRVDTGSDVFADEAEAHRKNDYFRKLAARSLGIPWVAWHIWRQGLRTGRDLAESEERAENGGDGHEGDGSGTRPPAVEDLRAEDETTVWVATLDDGTLPSRGGQETLLVLHALMLHGPLTAEMLRHTLPVVGRSVAVPALLRAGLATRDAQDRIAVRPEAYPTVHDGLRNAGFPVGEM</sequence>
<dbReference type="RefSeq" id="WP_076979019.1">
    <property type="nucleotide sequence ID" value="NZ_CP019124.1"/>
</dbReference>
<gene>
    <name evidence="2" type="ORF">BV394_04035</name>
</gene>
<reference evidence="2 3" key="1">
    <citation type="submission" date="2017-01" db="EMBL/GenBank/DDBJ databases">
        <title>Genomic analysis of Xuhuaishuia manganoxidans DY6-4.</title>
        <authorList>
            <person name="Wang X."/>
        </authorList>
    </citation>
    <scope>NUCLEOTIDE SEQUENCE [LARGE SCALE GENOMIC DNA]</scope>
    <source>
        <strain evidence="2 3">DY6-4</strain>
    </source>
</reference>
<protein>
    <submittedName>
        <fullName evidence="2">Uncharacterized protein</fullName>
    </submittedName>
</protein>
<accession>A0A2M9DFD9</accession>
<feature type="region of interest" description="Disordered" evidence="1">
    <location>
        <begin position="282"/>
        <end position="307"/>
    </location>
</feature>
<feature type="compositionally biased region" description="Basic and acidic residues" evidence="1">
    <location>
        <begin position="282"/>
        <end position="299"/>
    </location>
</feature>
<dbReference type="EMBL" id="CP019124">
    <property type="protein sequence ID" value="APX88996.1"/>
    <property type="molecule type" value="Genomic_DNA"/>
</dbReference>
<dbReference type="AlphaFoldDB" id="A0A1U7DGA1"/>
<name>A0A1U7DGA1_9RHOB</name>
<evidence type="ECO:0000256" key="1">
    <source>
        <dbReference type="SAM" id="MobiDB-lite"/>
    </source>
</evidence>
<evidence type="ECO:0000313" key="3">
    <source>
        <dbReference type="Proteomes" id="UP000187266"/>
    </source>
</evidence>
<accession>A0A1U7DGA1</accession>
<keyword evidence="3" id="KW-1185">Reference proteome</keyword>
<dbReference type="STRING" id="1267768.BV394_04035"/>